<evidence type="ECO:0000313" key="2">
    <source>
        <dbReference type="Proteomes" id="UP000485058"/>
    </source>
</evidence>
<accession>A0A699Z6Q7</accession>
<keyword evidence="2" id="KW-1185">Reference proteome</keyword>
<gene>
    <name evidence="1" type="ORF">HaLaN_06613</name>
</gene>
<name>A0A699Z6Q7_HAELA</name>
<dbReference type="AlphaFoldDB" id="A0A699Z6Q7"/>
<sequence length="90" mass="9202">MPRSTAASSDQAAAAAALAEADLPPPQPFTFLSPDQLHGATLVVFPQPCRRLLLSAAQTAALKDALEDGVPLTLELASASIAAAHESQLV</sequence>
<dbReference type="Proteomes" id="UP000485058">
    <property type="component" value="Unassembled WGS sequence"/>
</dbReference>
<organism evidence="1 2">
    <name type="scientific">Haematococcus lacustris</name>
    <name type="common">Green alga</name>
    <name type="synonym">Haematococcus pluvialis</name>
    <dbReference type="NCBI Taxonomy" id="44745"/>
    <lineage>
        <taxon>Eukaryota</taxon>
        <taxon>Viridiplantae</taxon>
        <taxon>Chlorophyta</taxon>
        <taxon>core chlorophytes</taxon>
        <taxon>Chlorophyceae</taxon>
        <taxon>CS clade</taxon>
        <taxon>Chlamydomonadales</taxon>
        <taxon>Haematococcaceae</taxon>
        <taxon>Haematococcus</taxon>
    </lineage>
</organism>
<proteinExistence type="predicted"/>
<comment type="caution">
    <text evidence="1">The sequence shown here is derived from an EMBL/GenBank/DDBJ whole genome shotgun (WGS) entry which is preliminary data.</text>
</comment>
<evidence type="ECO:0000313" key="1">
    <source>
        <dbReference type="EMBL" id="GFH11162.1"/>
    </source>
</evidence>
<protein>
    <submittedName>
        <fullName evidence="1">Uncharacterized protein</fullName>
    </submittedName>
</protein>
<reference evidence="1 2" key="1">
    <citation type="submission" date="2020-02" db="EMBL/GenBank/DDBJ databases">
        <title>Draft genome sequence of Haematococcus lacustris strain NIES-144.</title>
        <authorList>
            <person name="Morimoto D."/>
            <person name="Nakagawa S."/>
            <person name="Yoshida T."/>
            <person name="Sawayama S."/>
        </authorList>
    </citation>
    <scope>NUCLEOTIDE SEQUENCE [LARGE SCALE GENOMIC DNA]</scope>
    <source>
        <strain evidence="1 2">NIES-144</strain>
    </source>
</reference>
<dbReference type="EMBL" id="BLLF01000379">
    <property type="protein sequence ID" value="GFH11162.1"/>
    <property type="molecule type" value="Genomic_DNA"/>
</dbReference>